<dbReference type="VEuPathDB" id="VectorBase:ASIC004533"/>
<dbReference type="OMA" id="EECNANE"/>
<keyword evidence="4" id="KW-1185">Reference proteome</keyword>
<keyword evidence="1" id="KW-0472">Membrane</keyword>
<gene>
    <name evidence="2" type="ORF">ZHAS_00004533</name>
</gene>
<name>A0A084VHF8_ANOSI</name>
<organism evidence="2">
    <name type="scientific">Anopheles sinensis</name>
    <name type="common">Mosquito</name>
    <dbReference type="NCBI Taxonomy" id="74873"/>
    <lineage>
        <taxon>Eukaryota</taxon>
        <taxon>Metazoa</taxon>
        <taxon>Ecdysozoa</taxon>
        <taxon>Arthropoda</taxon>
        <taxon>Hexapoda</taxon>
        <taxon>Insecta</taxon>
        <taxon>Pterygota</taxon>
        <taxon>Neoptera</taxon>
        <taxon>Endopterygota</taxon>
        <taxon>Diptera</taxon>
        <taxon>Nematocera</taxon>
        <taxon>Culicoidea</taxon>
        <taxon>Culicidae</taxon>
        <taxon>Anophelinae</taxon>
        <taxon>Anopheles</taxon>
    </lineage>
</organism>
<keyword evidence="1" id="KW-1133">Transmembrane helix</keyword>
<protein>
    <submittedName>
        <fullName evidence="2 3">Uncharacterized protein</fullName>
    </submittedName>
</protein>
<feature type="transmembrane region" description="Helical" evidence="1">
    <location>
        <begin position="216"/>
        <end position="237"/>
    </location>
</feature>
<evidence type="ECO:0000313" key="3">
    <source>
        <dbReference type="EnsemblMetazoa" id="ASIC004533-PA"/>
    </source>
</evidence>
<dbReference type="EMBL" id="KE524842">
    <property type="protein sequence ID" value="KFB37402.1"/>
    <property type="molecule type" value="Genomic_DNA"/>
</dbReference>
<reference evidence="3" key="2">
    <citation type="submission" date="2020-05" db="UniProtKB">
        <authorList>
            <consortium name="EnsemblMetazoa"/>
        </authorList>
    </citation>
    <scope>IDENTIFICATION</scope>
</reference>
<dbReference type="VEuPathDB" id="VectorBase:ASIS019772"/>
<evidence type="ECO:0000313" key="4">
    <source>
        <dbReference type="Proteomes" id="UP000030765"/>
    </source>
</evidence>
<dbReference type="Proteomes" id="UP000030765">
    <property type="component" value="Unassembled WGS sequence"/>
</dbReference>
<evidence type="ECO:0000256" key="1">
    <source>
        <dbReference type="SAM" id="Phobius"/>
    </source>
</evidence>
<keyword evidence="1" id="KW-0812">Transmembrane</keyword>
<accession>A0A084VHF8</accession>
<dbReference type="EMBL" id="ATLV01013171">
    <property type="status" value="NOT_ANNOTATED_CDS"/>
    <property type="molecule type" value="Genomic_DNA"/>
</dbReference>
<dbReference type="AlphaFoldDB" id="A0A084VHF8"/>
<sequence length="259" mass="29442">MQMGEMTDYDCDLEKTAWVLNPLAHIPGGGSTMNPFHNPYPPLDCVYITFYCRKDSFILGDLHIEPHVRNGVCPGFNILLAKGSWKVQLATNPGSKECQTAERWFSLDLFVYRQNDYIFMYGCHQASENLPVRVGAWVLVDANATQAKRERILEMTRRLALKIPGFRDEWWSFPPLVSSNRKCYGNWTCDYLANCVTSKDQDVLANVTHESETAEMVYMVVGPLLFVTVIVLARMVYKHIQSNKVGPTQPSPQVDPVNE</sequence>
<dbReference type="EnsemblMetazoa" id="ASIC004533-RA">
    <property type="protein sequence ID" value="ASIC004533-PA"/>
    <property type="gene ID" value="ASIC004533"/>
</dbReference>
<proteinExistence type="predicted"/>
<evidence type="ECO:0000313" key="2">
    <source>
        <dbReference type="EMBL" id="KFB37402.1"/>
    </source>
</evidence>
<reference evidence="2 4" key="1">
    <citation type="journal article" date="2014" name="BMC Genomics">
        <title>Genome sequence of Anopheles sinensis provides insight into genetics basis of mosquito competence for malaria parasites.</title>
        <authorList>
            <person name="Zhou D."/>
            <person name="Zhang D."/>
            <person name="Ding G."/>
            <person name="Shi L."/>
            <person name="Hou Q."/>
            <person name="Ye Y."/>
            <person name="Xu Y."/>
            <person name="Zhou H."/>
            <person name="Xiong C."/>
            <person name="Li S."/>
            <person name="Yu J."/>
            <person name="Hong S."/>
            <person name="Yu X."/>
            <person name="Zou P."/>
            <person name="Chen C."/>
            <person name="Chang X."/>
            <person name="Wang W."/>
            <person name="Lv Y."/>
            <person name="Sun Y."/>
            <person name="Ma L."/>
            <person name="Shen B."/>
            <person name="Zhu C."/>
        </authorList>
    </citation>
    <scope>NUCLEOTIDE SEQUENCE [LARGE SCALE GENOMIC DNA]</scope>
</reference>